<dbReference type="UniPathway" id="UPA00070">
    <property type="reaction ID" value="UER00117"/>
</dbReference>
<evidence type="ECO:0000256" key="2">
    <source>
        <dbReference type="ARBA" id="ARBA00010286"/>
    </source>
</evidence>
<dbReference type="Gene3D" id="3.20.20.140">
    <property type="entry name" value="Metal-dependent hydrolases"/>
    <property type="match status" value="1"/>
</dbReference>
<reference evidence="8 9" key="1">
    <citation type="submission" date="2015-02" db="EMBL/GenBank/DDBJ databases">
        <title>Single-cell genomics of uncultivated deep-branching MTB reveals a conserved set of magnetosome genes.</title>
        <authorList>
            <person name="Kolinko S."/>
            <person name="Richter M."/>
            <person name="Glockner F.O."/>
            <person name="Brachmann A."/>
            <person name="Schuler D."/>
        </authorList>
    </citation>
    <scope>NUCLEOTIDE SEQUENCE [LARGE SCALE GENOMIC DNA]</scope>
    <source>
        <strain evidence="8">SKK-01</strain>
    </source>
</reference>
<dbReference type="NCBIfam" id="TIGR00857">
    <property type="entry name" value="pyrC_multi"/>
    <property type="match status" value="1"/>
</dbReference>
<feature type="binding site" evidence="6">
    <location>
        <position position="231"/>
    </location>
    <ligand>
        <name>Zn(2+)</name>
        <dbReference type="ChEBI" id="CHEBI:29105"/>
        <label>2</label>
    </ligand>
</feature>
<dbReference type="GO" id="GO:0004151">
    <property type="term" value="F:dihydroorotase activity"/>
    <property type="evidence" value="ECO:0007669"/>
    <property type="project" value="UniProtKB-UniRule"/>
</dbReference>
<dbReference type="GO" id="GO:0004038">
    <property type="term" value="F:allantoinase activity"/>
    <property type="evidence" value="ECO:0007669"/>
    <property type="project" value="TreeGrafter"/>
</dbReference>
<feature type="binding site" evidence="6">
    <location>
        <position position="61"/>
    </location>
    <ligand>
        <name>Zn(2+)</name>
        <dbReference type="ChEBI" id="CHEBI:29105"/>
        <label>1</label>
    </ligand>
</feature>
<evidence type="ECO:0000256" key="4">
    <source>
        <dbReference type="ARBA" id="ARBA00022801"/>
    </source>
</evidence>
<dbReference type="GO" id="GO:0044205">
    <property type="term" value="P:'de novo' UMP biosynthetic process"/>
    <property type="evidence" value="ECO:0007669"/>
    <property type="project" value="UniProtKB-UniRule"/>
</dbReference>
<keyword evidence="6" id="KW-0862">Zinc</keyword>
<dbReference type="InterPro" id="IPR050138">
    <property type="entry name" value="DHOase/Allantoinase_Hydrolase"/>
</dbReference>
<name>A0A0F0CME1_9BACT</name>
<feature type="binding site" evidence="6">
    <location>
        <position position="93"/>
    </location>
    <ligand>
        <name>substrate</name>
    </ligand>
</feature>
<feature type="binding site" evidence="6">
    <location>
        <position position="277"/>
    </location>
    <ligand>
        <name>substrate</name>
    </ligand>
</feature>
<evidence type="ECO:0000256" key="3">
    <source>
        <dbReference type="ARBA" id="ARBA00022723"/>
    </source>
</evidence>
<protein>
    <recommendedName>
        <fullName evidence="6">Dihydroorotase</fullName>
        <shortName evidence="6">DHOase</shortName>
        <ecNumber evidence="6">3.5.2.3</ecNumber>
    </recommendedName>
</protein>
<dbReference type="InterPro" id="IPR032466">
    <property type="entry name" value="Metal_Hydrolase"/>
</dbReference>
<dbReference type="AlphaFoldDB" id="A0A0F0CME1"/>
<dbReference type="InterPro" id="IPR024403">
    <property type="entry name" value="DHOase_cat"/>
</dbReference>
<feature type="active site" evidence="6">
    <location>
        <position position="304"/>
    </location>
</feature>
<comment type="caution">
    <text evidence="8">The sequence shown here is derived from an EMBL/GenBank/DDBJ whole genome shotgun (WGS) entry which is preliminary data.</text>
</comment>
<dbReference type="InterPro" id="IPR004722">
    <property type="entry name" value="DHOase"/>
</dbReference>
<keyword evidence="9" id="KW-1185">Reference proteome</keyword>
<organism evidence="8 9">
    <name type="scientific">Candidatus Omnitrophus magneticus</name>
    <dbReference type="NCBI Taxonomy" id="1609969"/>
    <lineage>
        <taxon>Bacteria</taxon>
        <taxon>Pseudomonadati</taxon>
        <taxon>Candidatus Omnitrophota</taxon>
        <taxon>Candidatus Omnitrophus</taxon>
    </lineage>
</organism>
<dbReference type="PANTHER" id="PTHR43668:SF2">
    <property type="entry name" value="ALLANTOINASE"/>
    <property type="match status" value="1"/>
</dbReference>
<dbReference type="EMBL" id="JYNY01000341">
    <property type="protein sequence ID" value="KJJ84513.1"/>
    <property type="molecule type" value="Genomic_DNA"/>
</dbReference>
<dbReference type="CDD" id="cd01317">
    <property type="entry name" value="DHOase_IIa"/>
    <property type="match status" value="1"/>
</dbReference>
<feature type="binding site" evidence="6">
    <location>
        <begin position="322"/>
        <end position="323"/>
    </location>
    <ligand>
        <name>substrate</name>
    </ligand>
</feature>
<dbReference type="Proteomes" id="UP000033428">
    <property type="component" value="Unassembled WGS sequence"/>
</dbReference>
<comment type="catalytic activity">
    <reaction evidence="6">
        <text>(S)-dihydroorotate + H2O = N-carbamoyl-L-aspartate + H(+)</text>
        <dbReference type="Rhea" id="RHEA:24296"/>
        <dbReference type="ChEBI" id="CHEBI:15377"/>
        <dbReference type="ChEBI" id="CHEBI:15378"/>
        <dbReference type="ChEBI" id="CHEBI:30864"/>
        <dbReference type="ChEBI" id="CHEBI:32814"/>
        <dbReference type="EC" id="3.5.2.3"/>
    </reaction>
</comment>
<proteinExistence type="inferred from homology"/>
<evidence type="ECO:0000256" key="1">
    <source>
        <dbReference type="ARBA" id="ARBA00002368"/>
    </source>
</evidence>
<dbReference type="PANTHER" id="PTHR43668">
    <property type="entry name" value="ALLANTOINASE"/>
    <property type="match status" value="1"/>
</dbReference>
<feature type="domain" description="Dihydroorotase catalytic" evidence="7">
    <location>
        <begin position="49"/>
        <end position="236"/>
    </location>
</feature>
<evidence type="ECO:0000313" key="8">
    <source>
        <dbReference type="EMBL" id="KJJ84513.1"/>
    </source>
</evidence>
<dbReference type="InterPro" id="IPR002195">
    <property type="entry name" value="Dihydroorotase_CS"/>
</dbReference>
<keyword evidence="5 6" id="KW-0665">Pyrimidine biosynthesis</keyword>
<dbReference type="HAMAP" id="MF_00220_B">
    <property type="entry name" value="PyrC_classI_B"/>
    <property type="match status" value="1"/>
</dbReference>
<feature type="binding site" evidence="6">
    <location>
        <position position="304"/>
    </location>
    <ligand>
        <name>Zn(2+)</name>
        <dbReference type="ChEBI" id="CHEBI:29105"/>
        <label>1</label>
    </ligand>
</feature>
<evidence type="ECO:0000256" key="6">
    <source>
        <dbReference type="HAMAP-Rule" id="MF_00220"/>
    </source>
</evidence>
<keyword evidence="4 6" id="KW-0378">Hydrolase</keyword>
<sequence length="427" mass="47048">MKILIKNGRIIDPSQSLDKKEDILVVDGKIEKIGKISVSDGVIFDAKERIVAPGFIDMHTHLREPGFEDKETIETGTKAAIKGGFTTVCAMPNTEPACDSQAQVRFILDKAKASARAAVLPIGAITKGRKGEYLSEMRDLKDAGCVAISDDGSSVENAMLMRKAMEYASMVGLVVISHCEVQELAKHGVMNEGYWSMVLGLNPIPKEAESLMVERDIELAELTGAKLHIAHVSVKRSVEAIRRGKKRGVNVTAEVTPHHLTLTDEELKNYDTNFKVNPPLRTKEDIEALKDGLKDGTIDVIATDHAPHLESEKEKEFDFAPFGMIGLETAFSLCVKELIEKKYLTWSELIEKFTIAPSRILGYDRGSLKPGKIADIVVIDPSRDWVYEKQGICSKSFNSPFIGWQLPSVITDVFVGGRAVVRDGKAR</sequence>
<gene>
    <name evidence="6" type="primary">pyrC</name>
    <name evidence="8" type="ORF">OMAG_001617</name>
</gene>
<feature type="binding site" evidence="6">
    <location>
        <position position="151"/>
    </location>
    <ligand>
        <name>Zn(2+)</name>
        <dbReference type="ChEBI" id="CHEBI:29105"/>
        <label>1</label>
    </ligand>
</feature>
<feature type="binding site" evidence="6">
    <location>
        <position position="151"/>
    </location>
    <ligand>
        <name>Zn(2+)</name>
        <dbReference type="ChEBI" id="CHEBI:29105"/>
        <label>2</label>
    </ligand>
</feature>
<dbReference type="SUPFAM" id="SSF51556">
    <property type="entry name" value="Metallo-dependent hydrolases"/>
    <property type="match status" value="1"/>
</dbReference>
<comment type="pathway">
    <text evidence="6">Pyrimidine metabolism; UMP biosynthesis via de novo pathway; (S)-dihydroorotate from bicarbonate: step 3/3.</text>
</comment>
<feature type="binding site" evidence="6">
    <location>
        <position position="59"/>
    </location>
    <ligand>
        <name>Zn(2+)</name>
        <dbReference type="ChEBI" id="CHEBI:29105"/>
        <label>1</label>
    </ligand>
</feature>
<dbReference type="EC" id="3.5.2.3" evidence="6"/>
<dbReference type="InterPro" id="IPR011059">
    <property type="entry name" value="Metal-dep_hydrolase_composite"/>
</dbReference>
<dbReference type="SUPFAM" id="SSF51338">
    <property type="entry name" value="Composite domain of metallo-dependent hydrolases"/>
    <property type="match status" value="1"/>
</dbReference>
<dbReference type="PATRIC" id="fig|1609969.3.peg.1740"/>
<comment type="similarity">
    <text evidence="2 6">Belongs to the metallo-dependent hydrolases superfamily. DHOase family. Class I DHOase subfamily.</text>
</comment>
<accession>A0A0F0CME1</accession>
<feature type="binding site" evidence="6">
    <location>
        <position position="178"/>
    </location>
    <ligand>
        <name>Zn(2+)</name>
        <dbReference type="ChEBI" id="CHEBI:29105"/>
        <label>2</label>
    </ligand>
</feature>
<feature type="binding site" evidence="6">
    <location>
        <begin position="61"/>
        <end position="63"/>
    </location>
    <ligand>
        <name>substrate</name>
    </ligand>
</feature>
<dbReference type="Pfam" id="PF12890">
    <property type="entry name" value="DHOase"/>
    <property type="match status" value="1"/>
</dbReference>
<feature type="binding site" evidence="6">
    <location>
        <position position="308"/>
    </location>
    <ligand>
        <name>substrate</name>
    </ligand>
</feature>
<dbReference type="GO" id="GO:0005737">
    <property type="term" value="C:cytoplasm"/>
    <property type="evidence" value="ECO:0007669"/>
    <property type="project" value="TreeGrafter"/>
</dbReference>
<dbReference type="PROSITE" id="PS00483">
    <property type="entry name" value="DIHYDROOROTASE_2"/>
    <property type="match status" value="1"/>
</dbReference>
<keyword evidence="3 6" id="KW-0479">Metal-binding</keyword>
<dbReference type="GO" id="GO:0008270">
    <property type="term" value="F:zinc ion binding"/>
    <property type="evidence" value="ECO:0007669"/>
    <property type="project" value="UniProtKB-UniRule"/>
</dbReference>
<comment type="cofactor">
    <cofactor evidence="6">
        <name>Zn(2+)</name>
        <dbReference type="ChEBI" id="CHEBI:29105"/>
    </cofactor>
    <text evidence="6">Binds 2 Zn(2+) ions per subunit.</text>
</comment>
<evidence type="ECO:0000259" key="7">
    <source>
        <dbReference type="Pfam" id="PF12890"/>
    </source>
</evidence>
<comment type="function">
    <text evidence="1 6">Catalyzes the reversible cyclization of carbamoyl aspartate to dihydroorotate.</text>
</comment>
<dbReference type="Gene3D" id="2.30.40.10">
    <property type="entry name" value="Urease, subunit C, domain 1"/>
    <property type="match status" value="1"/>
</dbReference>
<evidence type="ECO:0000313" key="9">
    <source>
        <dbReference type="Proteomes" id="UP000033428"/>
    </source>
</evidence>
<dbReference type="GO" id="GO:0006145">
    <property type="term" value="P:purine nucleobase catabolic process"/>
    <property type="evidence" value="ECO:0007669"/>
    <property type="project" value="TreeGrafter"/>
</dbReference>
<evidence type="ECO:0000256" key="5">
    <source>
        <dbReference type="ARBA" id="ARBA00022975"/>
    </source>
</evidence>